<evidence type="ECO:0000313" key="1">
    <source>
        <dbReference type="EMBL" id="CAA9525539.1"/>
    </source>
</evidence>
<proteinExistence type="predicted"/>
<name>A0A6J4TL78_9BACT</name>
<organism evidence="1">
    <name type="scientific">uncultured Segetibacter sp</name>
    <dbReference type="NCBI Taxonomy" id="481133"/>
    <lineage>
        <taxon>Bacteria</taxon>
        <taxon>Pseudomonadati</taxon>
        <taxon>Bacteroidota</taxon>
        <taxon>Chitinophagia</taxon>
        <taxon>Chitinophagales</taxon>
        <taxon>Chitinophagaceae</taxon>
        <taxon>Segetibacter</taxon>
        <taxon>environmental samples</taxon>
    </lineage>
</organism>
<gene>
    <name evidence="1" type="ORF">AVDCRST_MAG96-3189</name>
</gene>
<dbReference type="AlphaFoldDB" id="A0A6J4TL78"/>
<sequence>MYNFLCYKLCPDHLTKNLFSAETFQEASFSSLNPGCNKGNKYGKDVRQEYG</sequence>
<protein>
    <submittedName>
        <fullName evidence="1">Uncharacterized protein</fullName>
    </submittedName>
</protein>
<dbReference type="EMBL" id="CADCVN010001248">
    <property type="protein sequence ID" value="CAA9525539.1"/>
    <property type="molecule type" value="Genomic_DNA"/>
</dbReference>
<reference evidence="1" key="1">
    <citation type="submission" date="2020-02" db="EMBL/GenBank/DDBJ databases">
        <authorList>
            <person name="Meier V. D."/>
        </authorList>
    </citation>
    <scope>NUCLEOTIDE SEQUENCE</scope>
    <source>
        <strain evidence="1">AVDCRST_MAG96</strain>
    </source>
</reference>
<accession>A0A6J4TL78</accession>